<feature type="compositionally biased region" description="Basic and acidic residues" evidence="1">
    <location>
        <begin position="305"/>
        <end position="332"/>
    </location>
</feature>
<evidence type="ECO:0000313" key="3">
    <source>
        <dbReference type="Proteomes" id="UP000321118"/>
    </source>
</evidence>
<gene>
    <name evidence="2" type="ORF">CXY01_29150</name>
</gene>
<dbReference type="Proteomes" id="UP000321118">
    <property type="component" value="Unassembled WGS sequence"/>
</dbReference>
<proteinExistence type="predicted"/>
<feature type="compositionally biased region" description="Basic and acidic residues" evidence="1">
    <location>
        <begin position="189"/>
        <end position="270"/>
    </location>
</feature>
<dbReference type="AlphaFoldDB" id="A0A510VB72"/>
<organism evidence="2 3">
    <name type="scientific">Cellulomonas xylanilytica</name>
    <dbReference type="NCBI Taxonomy" id="233583"/>
    <lineage>
        <taxon>Bacteria</taxon>
        <taxon>Bacillati</taxon>
        <taxon>Actinomycetota</taxon>
        <taxon>Actinomycetes</taxon>
        <taxon>Micrococcales</taxon>
        <taxon>Cellulomonadaceae</taxon>
        <taxon>Cellulomonas</taxon>
    </lineage>
</organism>
<dbReference type="RefSeq" id="WP_146928268.1">
    <property type="nucleotide sequence ID" value="NZ_BJUB01000009.1"/>
</dbReference>
<keyword evidence="3" id="KW-1185">Reference proteome</keyword>
<sequence length="340" mass="36855">MSELDEIVDDLYSGPPAEFVARRSAAVKAARADKDRELADAIGELRKPTVSAWLVNLLVRDDTDLAGQIIALGEGLRDAEKSLDGPALRELSKQRRQLVRSLVARARKLAQPSGQKIGDAVVQELDATLTAALADPAVAREVVSGRLTAAREYAGFGSAELPESPTPAPRAEPKPKPVKPTPARGKLRLVGDSERAEPTGESAAERDRRRRREEREQRARDEAQAAWEQAERAAADARRRHDAAVAARDESAAEVTRTEEAATRAHEAEDDLVRELAEVRRRLAAAGKAATVADKEVGTAQQTLRADERELATAERELSRAERAREAAEAAREATAPSDD</sequence>
<dbReference type="OrthoDB" id="3541690at2"/>
<feature type="region of interest" description="Disordered" evidence="1">
    <location>
        <begin position="286"/>
        <end position="340"/>
    </location>
</feature>
<evidence type="ECO:0000313" key="2">
    <source>
        <dbReference type="EMBL" id="GEK22395.1"/>
    </source>
</evidence>
<name>A0A510VB72_9CELL</name>
<protein>
    <submittedName>
        <fullName evidence="2">Uncharacterized protein</fullName>
    </submittedName>
</protein>
<accession>A0A510VB72</accession>
<reference evidence="2 3" key="1">
    <citation type="submission" date="2019-07" db="EMBL/GenBank/DDBJ databases">
        <title>Whole genome shotgun sequence of Cellulomonas xylanilytica NBRC 101102.</title>
        <authorList>
            <person name="Hosoyama A."/>
            <person name="Uohara A."/>
            <person name="Ohji S."/>
            <person name="Ichikawa N."/>
        </authorList>
    </citation>
    <scope>NUCLEOTIDE SEQUENCE [LARGE SCALE GENOMIC DNA]</scope>
    <source>
        <strain evidence="2 3">NBRC 101102</strain>
    </source>
</reference>
<dbReference type="EMBL" id="BJUB01000009">
    <property type="protein sequence ID" value="GEK22395.1"/>
    <property type="molecule type" value="Genomic_DNA"/>
</dbReference>
<evidence type="ECO:0000256" key="1">
    <source>
        <dbReference type="SAM" id="MobiDB-lite"/>
    </source>
</evidence>
<feature type="region of interest" description="Disordered" evidence="1">
    <location>
        <begin position="158"/>
        <end position="270"/>
    </location>
</feature>
<comment type="caution">
    <text evidence="2">The sequence shown here is derived from an EMBL/GenBank/DDBJ whole genome shotgun (WGS) entry which is preliminary data.</text>
</comment>